<dbReference type="GO" id="GO:0003682">
    <property type="term" value="F:chromatin binding"/>
    <property type="evidence" value="ECO:0007669"/>
    <property type="project" value="EnsemblFungi"/>
</dbReference>
<evidence type="ECO:0000256" key="1">
    <source>
        <dbReference type="ARBA" id="ARBA00004123"/>
    </source>
</evidence>
<name>G8ZX53_TORDE</name>
<dbReference type="Gene3D" id="3.40.50.300">
    <property type="entry name" value="P-loop containing nucleotide triphosphate hydrolases"/>
    <property type="match status" value="2"/>
</dbReference>
<feature type="coiled-coil region" evidence="12">
    <location>
        <begin position="904"/>
        <end position="931"/>
    </location>
</feature>
<evidence type="ECO:0000256" key="10">
    <source>
        <dbReference type="ARBA" id="ARBA00023306"/>
    </source>
</evidence>
<evidence type="ECO:0000256" key="6">
    <source>
        <dbReference type="ARBA" id="ARBA00022840"/>
    </source>
</evidence>
<dbReference type="InterPro" id="IPR003395">
    <property type="entry name" value="RecF/RecN/SMC_N"/>
</dbReference>
<dbReference type="FunFam" id="3.40.50.300:FF:000481">
    <property type="entry name" value="Structural maintenance of chromosomes 4"/>
    <property type="match status" value="1"/>
</dbReference>
<dbReference type="Gene3D" id="1.10.287.950">
    <property type="entry name" value="Methyl-accepting chemotaxis protein"/>
    <property type="match status" value="1"/>
</dbReference>
<evidence type="ECO:0000256" key="11">
    <source>
        <dbReference type="PIRNR" id="PIRNR005719"/>
    </source>
</evidence>
<evidence type="ECO:0000313" key="16">
    <source>
        <dbReference type="Proteomes" id="UP000005627"/>
    </source>
</evidence>
<dbReference type="Pfam" id="PF06470">
    <property type="entry name" value="SMC_hinge"/>
    <property type="match status" value="1"/>
</dbReference>
<dbReference type="SUPFAM" id="SSF75553">
    <property type="entry name" value="Smc hinge domain"/>
    <property type="match status" value="1"/>
</dbReference>
<keyword evidence="8" id="KW-0226">DNA condensation</keyword>
<comment type="subcellular location">
    <subcellularLocation>
        <location evidence="1 11">Nucleus</location>
    </subcellularLocation>
</comment>
<organism evidence="15 16">
    <name type="scientific">Torulaspora delbrueckii</name>
    <name type="common">Yeast</name>
    <name type="synonym">Candida colliculosa</name>
    <dbReference type="NCBI Taxonomy" id="4950"/>
    <lineage>
        <taxon>Eukaryota</taxon>
        <taxon>Fungi</taxon>
        <taxon>Dikarya</taxon>
        <taxon>Ascomycota</taxon>
        <taxon>Saccharomycotina</taxon>
        <taxon>Saccharomycetes</taxon>
        <taxon>Saccharomycetales</taxon>
        <taxon>Saccharomycetaceae</taxon>
        <taxon>Torulaspora</taxon>
    </lineage>
</organism>
<dbReference type="InterPro" id="IPR024704">
    <property type="entry name" value="SMC"/>
</dbReference>
<gene>
    <name evidence="15" type="primary">TDEL0F03860</name>
    <name evidence="15" type="ORF">TDEL_0F03860</name>
</gene>
<keyword evidence="10" id="KW-0131">Cell cycle</keyword>
<dbReference type="GO" id="GO:0070058">
    <property type="term" value="P:tRNA gene clustering"/>
    <property type="evidence" value="ECO:0007669"/>
    <property type="project" value="EnsemblFungi"/>
</dbReference>
<dbReference type="GO" id="GO:0007076">
    <property type="term" value="P:mitotic chromosome condensation"/>
    <property type="evidence" value="ECO:0007669"/>
    <property type="project" value="EnsemblFungi"/>
</dbReference>
<feature type="coiled-coil region" evidence="12">
    <location>
        <begin position="401"/>
        <end position="586"/>
    </location>
</feature>
<evidence type="ECO:0000256" key="5">
    <source>
        <dbReference type="ARBA" id="ARBA00022776"/>
    </source>
</evidence>
<dbReference type="PANTHER" id="PTHR18937">
    <property type="entry name" value="STRUCTURAL MAINTENANCE OF CHROMOSOMES SMC FAMILY MEMBER"/>
    <property type="match status" value="1"/>
</dbReference>
<feature type="domain" description="SMC hinge" evidence="14">
    <location>
        <begin position="666"/>
        <end position="779"/>
    </location>
</feature>
<feature type="coiled-coil region" evidence="12">
    <location>
        <begin position="831"/>
        <end position="872"/>
    </location>
</feature>
<accession>G8ZX53</accession>
<evidence type="ECO:0000256" key="9">
    <source>
        <dbReference type="ARBA" id="ARBA00023242"/>
    </source>
</evidence>
<keyword evidence="9 11" id="KW-0539">Nucleus</keyword>
<feature type="compositionally biased region" description="Polar residues" evidence="13">
    <location>
        <begin position="69"/>
        <end position="79"/>
    </location>
</feature>
<comment type="similarity">
    <text evidence="2">Belongs to the SMC family. SMC4 subfamily.</text>
</comment>
<feature type="region of interest" description="Disordered" evidence="13">
    <location>
        <begin position="1"/>
        <end position="104"/>
    </location>
</feature>
<feature type="coiled-coil region" evidence="12">
    <location>
        <begin position="1206"/>
        <end position="1243"/>
    </location>
</feature>
<reference evidence="15 16" key="1">
    <citation type="journal article" date="2011" name="Proc. Natl. Acad. Sci. U.S.A.">
        <title>Evolutionary erosion of yeast sex chromosomes by mating-type switching accidents.</title>
        <authorList>
            <person name="Gordon J.L."/>
            <person name="Armisen D."/>
            <person name="Proux-Wera E."/>
            <person name="Oheigeartaigh S.S."/>
            <person name="Byrne K.P."/>
            <person name="Wolfe K.H."/>
        </authorList>
    </citation>
    <scope>NUCLEOTIDE SEQUENCE [LARGE SCALE GENOMIC DNA]</scope>
    <source>
        <strain evidence="16">ATCC 10662 / CBS 1146 / NBRC 0425 / NCYC 2629 / NRRL Y-866</strain>
    </source>
</reference>
<dbReference type="HOGENOM" id="CLU_001042_4_1_1"/>
<evidence type="ECO:0000256" key="3">
    <source>
        <dbReference type="ARBA" id="ARBA00022618"/>
    </source>
</evidence>
<feature type="compositionally biased region" description="Basic and acidic residues" evidence="13">
    <location>
        <begin position="1147"/>
        <end position="1166"/>
    </location>
</feature>
<dbReference type="eggNOG" id="KOG0996">
    <property type="taxonomic scope" value="Eukaryota"/>
</dbReference>
<dbReference type="OrthoDB" id="5575062at2759"/>
<dbReference type="SMART" id="SM00968">
    <property type="entry name" value="SMC_hinge"/>
    <property type="match status" value="1"/>
</dbReference>
<dbReference type="InterPro" id="IPR036277">
    <property type="entry name" value="SMC_hinge_sf"/>
</dbReference>
<dbReference type="Pfam" id="PF02463">
    <property type="entry name" value="SMC_N"/>
    <property type="match status" value="2"/>
</dbReference>
<feature type="coiled-coil region" evidence="12">
    <location>
        <begin position="982"/>
        <end position="1100"/>
    </location>
</feature>
<protein>
    <recommendedName>
        <fullName evidence="11">Structural maintenance of chromosomes protein</fullName>
    </recommendedName>
</protein>
<dbReference type="GeneID" id="11501792"/>
<feature type="compositionally biased region" description="Low complexity" evidence="13">
    <location>
        <begin position="56"/>
        <end position="68"/>
    </location>
</feature>
<dbReference type="GO" id="GO:0000796">
    <property type="term" value="C:condensin complex"/>
    <property type="evidence" value="ECO:0007669"/>
    <property type="project" value="EnsemblFungi"/>
</dbReference>
<dbReference type="PIRSF" id="PIRSF005719">
    <property type="entry name" value="SMC"/>
    <property type="match status" value="1"/>
</dbReference>
<evidence type="ECO:0000256" key="4">
    <source>
        <dbReference type="ARBA" id="ARBA00022741"/>
    </source>
</evidence>
<dbReference type="SUPFAM" id="SSF52540">
    <property type="entry name" value="P-loop containing nucleoside triphosphate hydrolases"/>
    <property type="match status" value="1"/>
</dbReference>
<feature type="region of interest" description="Disordered" evidence="13">
    <location>
        <begin position="1110"/>
        <end position="1172"/>
    </location>
</feature>
<keyword evidence="16" id="KW-1185">Reference proteome</keyword>
<dbReference type="GO" id="GO:0016887">
    <property type="term" value="F:ATP hydrolysis activity"/>
    <property type="evidence" value="ECO:0007669"/>
    <property type="project" value="EnsemblFungi"/>
</dbReference>
<proteinExistence type="inferred from homology"/>
<feature type="compositionally biased region" description="Basic and acidic residues" evidence="13">
    <location>
        <begin position="11"/>
        <end position="21"/>
    </location>
</feature>
<evidence type="ECO:0000313" key="15">
    <source>
        <dbReference type="EMBL" id="CCE93197.1"/>
    </source>
</evidence>
<evidence type="ECO:0000259" key="14">
    <source>
        <dbReference type="SMART" id="SM00968"/>
    </source>
</evidence>
<evidence type="ECO:0000256" key="12">
    <source>
        <dbReference type="SAM" id="Coils"/>
    </source>
</evidence>
<dbReference type="RefSeq" id="XP_003682408.1">
    <property type="nucleotide sequence ID" value="XM_003682360.1"/>
</dbReference>
<dbReference type="InterPro" id="IPR027417">
    <property type="entry name" value="P-loop_NTPase"/>
</dbReference>
<dbReference type="GO" id="GO:0005524">
    <property type="term" value="F:ATP binding"/>
    <property type="evidence" value="ECO:0007669"/>
    <property type="project" value="UniProtKB-KW"/>
</dbReference>
<evidence type="ECO:0000256" key="8">
    <source>
        <dbReference type="ARBA" id="ARBA00023067"/>
    </source>
</evidence>
<keyword evidence="3" id="KW-0132">Cell division</keyword>
<keyword evidence="6" id="KW-0067">ATP-binding</keyword>
<dbReference type="Gene3D" id="3.30.70.1620">
    <property type="match status" value="1"/>
</dbReference>
<feature type="compositionally biased region" description="Low complexity" evidence="13">
    <location>
        <begin position="88"/>
        <end position="98"/>
    </location>
</feature>
<evidence type="ECO:0000256" key="7">
    <source>
        <dbReference type="ARBA" id="ARBA00023054"/>
    </source>
</evidence>
<evidence type="ECO:0000256" key="2">
    <source>
        <dbReference type="ARBA" id="ARBA00006005"/>
    </source>
</evidence>
<dbReference type="Gene3D" id="1.20.1060.20">
    <property type="match status" value="1"/>
</dbReference>
<dbReference type="GO" id="GO:0051301">
    <property type="term" value="P:cell division"/>
    <property type="evidence" value="ECO:0007669"/>
    <property type="project" value="UniProtKB-KW"/>
</dbReference>
<dbReference type="GO" id="GO:0070550">
    <property type="term" value="P:rDNA chromatin condensation"/>
    <property type="evidence" value="ECO:0007669"/>
    <property type="project" value="EnsemblFungi"/>
</dbReference>
<evidence type="ECO:0000256" key="13">
    <source>
        <dbReference type="SAM" id="MobiDB-lite"/>
    </source>
</evidence>
<sequence>MPDTPLTKRQRVNDNESREFEAVNGSTKSPLTSNSNSTISHTPKKLVIGTNDDTTSQSQPIVSSSSLQAPSLQHPNSSSRGREQRTYSQSPPRSPGRSPTRKLELIKISPVKKNRLELQRLYDAEQSQRNAARLCINKLVLQDFKSYAGRQVVGPFHSSFSAVVGPNGSGKSNVIDSMLFVFGFRANKMRQDRLSDLIHNSEVHPNLKSCSVEVHFQYVVDEPDGTTRIDEEKPTLVVTRKAFKNNSSKYYVNDKESNYTEVTQLLKKEGIDLDHKRFLILQGEVENIAQMRPKAEKEGEDGLLEYLEDITGTAKYKPQIETILQEIEVLNESCIEKENRFHIVDQEKSSLETGKDEALEFLEKEKTLTLLRSKMIQYKIWQNDIKLTSTLDKSSKLKGQLDQENEKYSETLKEVDSLKDESKQVAKRIETLAIEEKALLAQKRGLDQQRVAIEEKIKSVNQKTNKAEKLLKSNQHSLNATEANLRELRQSQLDYEKELQDLNQELITERAKLEDVKISLKEKTVNISAGIAQYEKDLEPWDGQLQQKRAEIQLAESELSLLKDTNARINKDIEQLKNEIARGGEEKLAKEKVIRELKQEESDVTAEVHTAGAECSSASARLKKMHEILIAQRQRTLDARAAFSSAQNKSTVLTALTKLQKSGRISGFHGRLGDLGVIDEKYDVAISTACPRLEDIVVESVECGQQCIEYLRKNKLGYARFILLDKLRKFHTGKIQTPENVPRLFDLVKPKDDKFIPAFYSVLRDTLAAQSLAQANRVAYGKKRFRVVSLDGKLIDISGTMSGGGSHVVRGLMRLSQNNSYSPDIFSPEEVAQLENELTEKEKSFQIASDTFREMEDQLKKLKDRVPEIQLKVSKLVMETESWMSELKLKEKLLLERLEAQKKATGKNEEYQLAEARVKTLKDEQRALSDQTTTTRQKIAVLKDKIMEIGGSELQIQNSKVTSTIQRMEILTSKQKKGKASIKKAENELKKSAKIVGNTQKDLDLYSQEIASLKENADNVQQTLESVEKSVDEQQDLSHEMNEKLDQLKQRLAQMEAGFTEFKSLKIEINDKLEKLNALLGHITKEVRQLESDLNNLKIRDVTRTLQLLDEGESTNNSKMPNELQEKRTEGADATRQEGEESDVSMEEEKSNDEVMEVDEKPHELENGLPRVSEAELKSLDVEDLGAQIEDLQNYVDSVNVDVEILEEYAKRLAEHKRRKVDLNEAVGERDAMREKLGELKKRRFDEFMQGFGIISMTLKEMYQMITMGGNAELELVDSLDPFSEGVTFSVMPPKKSWRNITNLSGGEKTLSSLALVFALHKYKPTPLYVMDEIDAALDFRNVSIVANYIKERTKNAQFIVISLRNNMFELAQQLVGIYKTQNMTKSASLKNNDILNRT</sequence>
<dbReference type="PANTHER" id="PTHR18937:SF172">
    <property type="entry name" value="STRUCTURAL MAINTENANCE OF CHROMOSOMES PROTEIN"/>
    <property type="match status" value="1"/>
</dbReference>
<dbReference type="EMBL" id="HE616747">
    <property type="protein sequence ID" value="CCE93197.1"/>
    <property type="molecule type" value="Genomic_DNA"/>
</dbReference>
<dbReference type="KEGG" id="tdl:TDEL_0F03860"/>
<dbReference type="Proteomes" id="UP000005627">
    <property type="component" value="Chromosome 6"/>
</dbReference>
<dbReference type="GO" id="GO:0005634">
    <property type="term" value="C:nucleus"/>
    <property type="evidence" value="ECO:0007669"/>
    <property type="project" value="UniProtKB-SubCell"/>
</dbReference>
<dbReference type="InterPro" id="IPR010935">
    <property type="entry name" value="SMC_hinge"/>
</dbReference>
<keyword evidence="4" id="KW-0547">Nucleotide-binding</keyword>
<dbReference type="STRING" id="1076872.G8ZX53"/>
<dbReference type="InParanoid" id="G8ZX53"/>
<dbReference type="FunCoup" id="G8ZX53">
    <property type="interactions" value="952"/>
</dbReference>
<feature type="compositionally biased region" description="Polar residues" evidence="13">
    <location>
        <begin position="24"/>
        <end position="41"/>
    </location>
</feature>
<feature type="compositionally biased region" description="Basic and acidic residues" evidence="13">
    <location>
        <begin position="1124"/>
        <end position="1139"/>
    </location>
</feature>
<dbReference type="FunFam" id="3.40.50.300:FF:000585">
    <property type="entry name" value="Structural maintenance of chromosomes 4"/>
    <property type="match status" value="1"/>
</dbReference>
<keyword evidence="7 12" id="KW-0175">Coiled coil</keyword>
<keyword evidence="5" id="KW-0498">Mitosis</keyword>